<evidence type="ECO:0000313" key="2">
    <source>
        <dbReference type="EMBL" id="KAK4137404.1"/>
    </source>
</evidence>
<reference evidence="2" key="1">
    <citation type="journal article" date="2023" name="Mol. Phylogenet. Evol.">
        <title>Genome-scale phylogeny and comparative genomics of the fungal order Sordariales.</title>
        <authorList>
            <person name="Hensen N."/>
            <person name="Bonometti L."/>
            <person name="Westerberg I."/>
            <person name="Brannstrom I.O."/>
            <person name="Guillou S."/>
            <person name="Cros-Aarteil S."/>
            <person name="Calhoun S."/>
            <person name="Haridas S."/>
            <person name="Kuo A."/>
            <person name="Mondo S."/>
            <person name="Pangilinan J."/>
            <person name="Riley R."/>
            <person name="LaButti K."/>
            <person name="Andreopoulos B."/>
            <person name="Lipzen A."/>
            <person name="Chen C."/>
            <person name="Yan M."/>
            <person name="Daum C."/>
            <person name="Ng V."/>
            <person name="Clum A."/>
            <person name="Steindorff A."/>
            <person name="Ohm R.A."/>
            <person name="Martin F."/>
            <person name="Silar P."/>
            <person name="Natvig D.O."/>
            <person name="Lalanne C."/>
            <person name="Gautier V."/>
            <person name="Ament-Velasquez S.L."/>
            <person name="Kruys A."/>
            <person name="Hutchinson M.I."/>
            <person name="Powell A.J."/>
            <person name="Barry K."/>
            <person name="Miller A.N."/>
            <person name="Grigoriev I.V."/>
            <person name="Debuchy R."/>
            <person name="Gladieux P."/>
            <person name="Hiltunen Thoren M."/>
            <person name="Johannesson H."/>
        </authorList>
    </citation>
    <scope>NUCLEOTIDE SEQUENCE</scope>
    <source>
        <strain evidence="2">CBS 123565</strain>
    </source>
</reference>
<gene>
    <name evidence="2" type="ORF">BT67DRAFT_438682</name>
</gene>
<dbReference type="AlphaFoldDB" id="A0AAN6UR29"/>
<reference evidence="2" key="2">
    <citation type="submission" date="2023-05" db="EMBL/GenBank/DDBJ databases">
        <authorList>
            <consortium name="Lawrence Berkeley National Laboratory"/>
            <person name="Steindorff A."/>
            <person name="Hensen N."/>
            <person name="Bonometti L."/>
            <person name="Westerberg I."/>
            <person name="Brannstrom I.O."/>
            <person name="Guillou S."/>
            <person name="Cros-Aarteil S."/>
            <person name="Calhoun S."/>
            <person name="Haridas S."/>
            <person name="Kuo A."/>
            <person name="Mondo S."/>
            <person name="Pangilinan J."/>
            <person name="Riley R."/>
            <person name="Labutti K."/>
            <person name="Andreopoulos B."/>
            <person name="Lipzen A."/>
            <person name="Chen C."/>
            <person name="Yanf M."/>
            <person name="Daum C."/>
            <person name="Ng V."/>
            <person name="Clum A."/>
            <person name="Ohm R."/>
            <person name="Martin F."/>
            <person name="Silar P."/>
            <person name="Natvig D."/>
            <person name="Lalanne C."/>
            <person name="Gautier V."/>
            <person name="Ament-Velasquez S.L."/>
            <person name="Kruys A."/>
            <person name="Hutchinson M.I."/>
            <person name="Powell A.J."/>
            <person name="Barry K."/>
            <person name="Miller A.N."/>
            <person name="Grigoriev I.V."/>
            <person name="Debuchy R."/>
            <person name="Gladieux P."/>
            <person name="Thoren M.H."/>
            <person name="Johannesson H."/>
        </authorList>
    </citation>
    <scope>NUCLEOTIDE SEQUENCE</scope>
    <source>
        <strain evidence="2">CBS 123565</strain>
    </source>
</reference>
<proteinExistence type="predicted"/>
<feature type="compositionally biased region" description="Low complexity" evidence="1">
    <location>
        <begin position="150"/>
        <end position="172"/>
    </location>
</feature>
<accession>A0AAN6UR29</accession>
<dbReference type="EMBL" id="MU853402">
    <property type="protein sequence ID" value="KAK4137404.1"/>
    <property type="molecule type" value="Genomic_DNA"/>
</dbReference>
<organism evidence="2 3">
    <name type="scientific">Trichocladium antarcticum</name>
    <dbReference type="NCBI Taxonomy" id="1450529"/>
    <lineage>
        <taxon>Eukaryota</taxon>
        <taxon>Fungi</taxon>
        <taxon>Dikarya</taxon>
        <taxon>Ascomycota</taxon>
        <taxon>Pezizomycotina</taxon>
        <taxon>Sordariomycetes</taxon>
        <taxon>Sordariomycetidae</taxon>
        <taxon>Sordariales</taxon>
        <taxon>Chaetomiaceae</taxon>
        <taxon>Trichocladium</taxon>
    </lineage>
</organism>
<comment type="caution">
    <text evidence="2">The sequence shown here is derived from an EMBL/GenBank/DDBJ whole genome shotgun (WGS) entry which is preliminary data.</text>
</comment>
<evidence type="ECO:0000256" key="1">
    <source>
        <dbReference type="SAM" id="MobiDB-lite"/>
    </source>
</evidence>
<feature type="region of interest" description="Disordered" evidence="1">
    <location>
        <begin position="146"/>
        <end position="177"/>
    </location>
</feature>
<protein>
    <submittedName>
        <fullName evidence="2">Uncharacterized protein</fullName>
    </submittedName>
</protein>
<sequence length="315" mass="35064">MTRSSLQLPRRVDLDPKQAEKLMNNITISRRTGYEVLYSQLEMNYAEGKRLSEKIKAALKVPPLRHFAEQLFSTGVLDTKRSLIRIAFYMLISEEWGTTWFGNGCETAASRTLFWPRDSSILLVGFSMLVYKLLENQRQVYRGTLRTRARSQANSSQPSSPSRSPSVSLVSPPDSPLPTNTNSGHAFFTSLVNHATAAKKRKHAESVLGIAGQNPIELEIPANARLTYHVYVKDKTDGSDLGPPATYQHTDSIVAHGAFSYLKSSFEAAGHVPILEIQTPFGRKSIMSKEDWECAVLGIYNVRRSGGVVEVDVFV</sequence>
<name>A0AAN6UR29_9PEZI</name>
<dbReference type="Proteomes" id="UP001304895">
    <property type="component" value="Unassembled WGS sequence"/>
</dbReference>
<evidence type="ECO:0000313" key="3">
    <source>
        <dbReference type="Proteomes" id="UP001304895"/>
    </source>
</evidence>
<keyword evidence="3" id="KW-1185">Reference proteome</keyword>